<dbReference type="InterPro" id="IPR013810">
    <property type="entry name" value="Ribosomal_uS5_N"/>
</dbReference>
<dbReference type="SUPFAM" id="SSF54211">
    <property type="entry name" value="Ribosomal protein S5 domain 2-like"/>
    <property type="match status" value="1"/>
</dbReference>
<accession>A0A5N5SWS1</accession>
<evidence type="ECO:0000256" key="5">
    <source>
        <dbReference type="ARBA" id="ARBA00023274"/>
    </source>
</evidence>
<evidence type="ECO:0000256" key="4">
    <source>
        <dbReference type="ARBA" id="ARBA00023128"/>
    </source>
</evidence>
<keyword evidence="3 8" id="KW-0689">Ribosomal protein</keyword>
<comment type="subcellular location">
    <subcellularLocation>
        <location evidence="1">Mitochondrion</location>
    </subcellularLocation>
</comment>
<name>A0A5N5SWS1_9CRUS</name>
<dbReference type="Proteomes" id="UP000326759">
    <property type="component" value="Unassembled WGS sequence"/>
</dbReference>
<dbReference type="OrthoDB" id="309483at2759"/>
<evidence type="ECO:0000256" key="6">
    <source>
        <dbReference type="ARBA" id="ARBA00039335"/>
    </source>
</evidence>
<dbReference type="GO" id="GO:0003735">
    <property type="term" value="F:structural constituent of ribosome"/>
    <property type="evidence" value="ECO:0007669"/>
    <property type="project" value="UniProtKB-UniRule"/>
</dbReference>
<dbReference type="GO" id="GO:0005739">
    <property type="term" value="C:mitochondrion"/>
    <property type="evidence" value="ECO:0007669"/>
    <property type="project" value="UniProtKB-SubCell"/>
</dbReference>
<dbReference type="InterPro" id="IPR000851">
    <property type="entry name" value="Ribosomal_uS5"/>
</dbReference>
<keyword evidence="5 8" id="KW-0687">Ribonucleoprotein</keyword>
<dbReference type="PANTHER" id="PTHR48277">
    <property type="entry name" value="MITOCHONDRIAL RIBOSOMAL PROTEIN S5"/>
    <property type="match status" value="1"/>
</dbReference>
<evidence type="ECO:0000256" key="2">
    <source>
        <dbReference type="ARBA" id="ARBA00008945"/>
    </source>
</evidence>
<dbReference type="GO" id="GO:1990904">
    <property type="term" value="C:ribonucleoprotein complex"/>
    <property type="evidence" value="ECO:0007669"/>
    <property type="project" value="UniProtKB-UniRule"/>
</dbReference>
<dbReference type="GO" id="GO:0006412">
    <property type="term" value="P:translation"/>
    <property type="evidence" value="ECO:0007669"/>
    <property type="project" value="InterPro"/>
</dbReference>
<feature type="domain" description="S5 DRBM" evidence="10">
    <location>
        <begin position="218"/>
        <end position="264"/>
    </location>
</feature>
<dbReference type="GO" id="GO:0005840">
    <property type="term" value="C:ribosome"/>
    <property type="evidence" value="ECO:0007669"/>
    <property type="project" value="UniProtKB-KW"/>
</dbReference>
<keyword evidence="12" id="KW-1185">Reference proteome</keyword>
<dbReference type="FunFam" id="3.30.230.10:FF:000002">
    <property type="entry name" value="30S ribosomal protein S5"/>
    <property type="match status" value="1"/>
</dbReference>
<evidence type="ECO:0000313" key="12">
    <source>
        <dbReference type="Proteomes" id="UP000326759"/>
    </source>
</evidence>
<dbReference type="EMBL" id="SEYY01019271">
    <property type="protein sequence ID" value="KAB7498447.1"/>
    <property type="molecule type" value="Genomic_DNA"/>
</dbReference>
<gene>
    <name evidence="11" type="primary">MRPS5</name>
    <name evidence="11" type="ORF">Anas_10667</name>
</gene>
<evidence type="ECO:0000256" key="1">
    <source>
        <dbReference type="ARBA" id="ARBA00004173"/>
    </source>
</evidence>
<evidence type="ECO:0000313" key="11">
    <source>
        <dbReference type="EMBL" id="KAB7498447.1"/>
    </source>
</evidence>
<dbReference type="InterPro" id="IPR048584">
    <property type="entry name" value="Ribosomal_uS5m_N"/>
</dbReference>
<comment type="caution">
    <text evidence="11">The sequence shown here is derived from an EMBL/GenBank/DDBJ whole genome shotgun (WGS) entry which is preliminary data.</text>
</comment>
<dbReference type="PANTHER" id="PTHR48277:SF1">
    <property type="entry name" value="MITOCHONDRIAL RIBOSOMAL PROTEIN S5"/>
    <property type="match status" value="1"/>
</dbReference>
<dbReference type="Gene3D" id="3.30.160.20">
    <property type="match status" value="1"/>
</dbReference>
<dbReference type="Pfam" id="PF21251">
    <property type="entry name" value="Ribosomal_uS5m_N"/>
    <property type="match status" value="1"/>
</dbReference>
<organism evidence="11 12">
    <name type="scientific">Armadillidium nasatum</name>
    <dbReference type="NCBI Taxonomy" id="96803"/>
    <lineage>
        <taxon>Eukaryota</taxon>
        <taxon>Metazoa</taxon>
        <taxon>Ecdysozoa</taxon>
        <taxon>Arthropoda</taxon>
        <taxon>Crustacea</taxon>
        <taxon>Multicrustacea</taxon>
        <taxon>Malacostraca</taxon>
        <taxon>Eumalacostraca</taxon>
        <taxon>Peracarida</taxon>
        <taxon>Isopoda</taxon>
        <taxon>Oniscidea</taxon>
        <taxon>Crinocheta</taxon>
        <taxon>Armadillidiidae</taxon>
        <taxon>Armadillidium</taxon>
    </lineage>
</organism>
<dbReference type="Pfam" id="PF03719">
    <property type="entry name" value="Ribosomal_S5_C"/>
    <property type="match status" value="1"/>
</dbReference>
<dbReference type="InterPro" id="IPR014721">
    <property type="entry name" value="Ribsml_uS5_D2-typ_fold_subgr"/>
</dbReference>
<reference evidence="11 12" key="1">
    <citation type="journal article" date="2019" name="PLoS Biol.">
        <title>Sex chromosomes control vertical transmission of feminizing Wolbachia symbionts in an isopod.</title>
        <authorList>
            <person name="Becking T."/>
            <person name="Chebbi M.A."/>
            <person name="Giraud I."/>
            <person name="Moumen B."/>
            <person name="Laverre T."/>
            <person name="Caubet Y."/>
            <person name="Peccoud J."/>
            <person name="Gilbert C."/>
            <person name="Cordaux R."/>
        </authorList>
    </citation>
    <scope>NUCLEOTIDE SEQUENCE [LARGE SCALE GENOMIC DNA]</scope>
    <source>
        <strain evidence="11">ANa2</strain>
        <tissue evidence="11">Whole body excluding digestive tract and cuticle</tissue>
    </source>
</reference>
<dbReference type="Pfam" id="PF00333">
    <property type="entry name" value="Ribosomal_S5"/>
    <property type="match status" value="1"/>
</dbReference>
<dbReference type="InterPro" id="IPR005324">
    <property type="entry name" value="Ribosomal_uS5_C"/>
</dbReference>
<sequence length="449" mass="50852">MILNQILSLSKNVTFQHTVNNGIRGSLLMRYTSIINEGSKKNIYTLKSETKNKPKLKASIPLTISTRNTGFFNKLRAQDLWKSMTSVSVTGRKRGRAKGKLASVKNLNKGQIIGVGEENVVFPGLNAPIFSGNALSRIEERPKDETRTKKLEEIRNSMGKYRRARLSPLERGWTSCNWAGRNVGPPISQNEGDSNDFSDFDTLILESKIVKIMTGNLGQKRRSSLFVVSGNKKGCAGFTLVKGNNVNNAIEKARKKVGQFLLYVDICEGDTVYHDFYCEFMYTKIFVKKKPEGYGLRCHRVIKEICKVLGIKNLNAKVEGSKNTQNITKAFFLGLLNQKTYQQMADEKQLYVAKLLPGMPPKIMAAPSNGHVRSSSDYGMGGKVEIERKKFVPFYERLPSWETHLKKVLKNRNHEKIERQLELEYGQVQSFLTEKYPECVPNYRPSSDE</sequence>
<evidence type="ECO:0000256" key="8">
    <source>
        <dbReference type="PROSITE-ProRule" id="PRU00268"/>
    </source>
</evidence>
<dbReference type="PROSITE" id="PS50881">
    <property type="entry name" value="S5_DSRBD"/>
    <property type="match status" value="1"/>
</dbReference>
<evidence type="ECO:0000256" key="7">
    <source>
        <dbReference type="ARBA" id="ARBA00041606"/>
    </source>
</evidence>
<dbReference type="InterPro" id="IPR020568">
    <property type="entry name" value="Ribosomal_Su5_D2-typ_SF"/>
</dbReference>
<keyword evidence="4" id="KW-0496">Mitochondrion</keyword>
<dbReference type="AlphaFoldDB" id="A0A5N5SWS1"/>
<dbReference type="GO" id="GO:0003723">
    <property type="term" value="F:RNA binding"/>
    <property type="evidence" value="ECO:0007669"/>
    <property type="project" value="InterPro"/>
</dbReference>
<evidence type="ECO:0000256" key="9">
    <source>
        <dbReference type="RuleBase" id="RU003823"/>
    </source>
</evidence>
<comment type="similarity">
    <text evidence="2 9">Belongs to the universal ribosomal protein uS5 family.</text>
</comment>
<dbReference type="SUPFAM" id="SSF54768">
    <property type="entry name" value="dsRNA-binding domain-like"/>
    <property type="match status" value="1"/>
</dbReference>
<protein>
    <recommendedName>
        <fullName evidence="6">Small ribosomal subunit protein uS5m</fullName>
    </recommendedName>
    <alternativeName>
        <fullName evidence="7">28S ribosomal protein S5, mitochondrial</fullName>
    </alternativeName>
</protein>
<proteinExistence type="inferred from homology"/>
<evidence type="ECO:0000259" key="10">
    <source>
        <dbReference type="PROSITE" id="PS50881"/>
    </source>
</evidence>
<evidence type="ECO:0000256" key="3">
    <source>
        <dbReference type="ARBA" id="ARBA00022980"/>
    </source>
</evidence>
<dbReference type="Gene3D" id="3.30.230.10">
    <property type="match status" value="1"/>
</dbReference>